<proteinExistence type="inferred from homology"/>
<evidence type="ECO:0000256" key="7">
    <source>
        <dbReference type="ARBA" id="ARBA00022723"/>
    </source>
</evidence>
<evidence type="ECO:0000256" key="1">
    <source>
        <dbReference type="ARBA" id="ARBA00001971"/>
    </source>
</evidence>
<evidence type="ECO:0000313" key="16">
    <source>
        <dbReference type="Proteomes" id="UP000807306"/>
    </source>
</evidence>
<keyword evidence="5 13" id="KW-0349">Heme</keyword>
<dbReference type="Proteomes" id="UP000807306">
    <property type="component" value="Unassembled WGS sequence"/>
</dbReference>
<keyword evidence="8" id="KW-1133">Transmembrane helix</keyword>
<dbReference type="SUPFAM" id="SSF48264">
    <property type="entry name" value="Cytochrome P450"/>
    <property type="match status" value="1"/>
</dbReference>
<reference evidence="15" key="1">
    <citation type="submission" date="2020-11" db="EMBL/GenBank/DDBJ databases">
        <authorList>
            <consortium name="DOE Joint Genome Institute"/>
            <person name="Ahrendt S."/>
            <person name="Riley R."/>
            <person name="Andreopoulos W."/>
            <person name="Labutti K."/>
            <person name="Pangilinan J."/>
            <person name="Ruiz-Duenas F.J."/>
            <person name="Barrasa J.M."/>
            <person name="Sanchez-Garcia M."/>
            <person name="Camarero S."/>
            <person name="Miyauchi S."/>
            <person name="Serrano A."/>
            <person name="Linde D."/>
            <person name="Babiker R."/>
            <person name="Drula E."/>
            <person name="Ayuso-Fernandez I."/>
            <person name="Pacheco R."/>
            <person name="Padilla G."/>
            <person name="Ferreira P."/>
            <person name="Barriuso J."/>
            <person name="Kellner H."/>
            <person name="Castanera R."/>
            <person name="Alfaro M."/>
            <person name="Ramirez L."/>
            <person name="Pisabarro A.G."/>
            <person name="Kuo A."/>
            <person name="Tritt A."/>
            <person name="Lipzen A."/>
            <person name="He G."/>
            <person name="Yan M."/>
            <person name="Ng V."/>
            <person name="Cullen D."/>
            <person name="Martin F."/>
            <person name="Rosso M.-N."/>
            <person name="Henrissat B."/>
            <person name="Hibbett D."/>
            <person name="Martinez A.T."/>
            <person name="Grigoriev I.V."/>
        </authorList>
    </citation>
    <scope>NUCLEOTIDE SEQUENCE</scope>
    <source>
        <strain evidence="15">CBS 506.95</strain>
    </source>
</reference>
<evidence type="ECO:0000256" key="11">
    <source>
        <dbReference type="ARBA" id="ARBA00023033"/>
    </source>
</evidence>
<evidence type="ECO:0000256" key="4">
    <source>
        <dbReference type="ARBA" id="ARBA00010617"/>
    </source>
</evidence>
<dbReference type="PANTHER" id="PTHR24305:SF166">
    <property type="entry name" value="CYTOCHROME P450 12A4, MITOCHONDRIAL-RELATED"/>
    <property type="match status" value="1"/>
</dbReference>
<keyword evidence="12" id="KW-0472">Membrane</keyword>
<feature type="binding site" description="axial binding residue" evidence="13">
    <location>
        <position position="483"/>
    </location>
    <ligand>
        <name>heme</name>
        <dbReference type="ChEBI" id="CHEBI:30413"/>
    </ligand>
    <ligandPart>
        <name>Fe</name>
        <dbReference type="ChEBI" id="CHEBI:18248"/>
    </ligandPart>
</feature>
<evidence type="ECO:0000256" key="14">
    <source>
        <dbReference type="SAM" id="SignalP"/>
    </source>
</evidence>
<dbReference type="GO" id="GO:0016705">
    <property type="term" value="F:oxidoreductase activity, acting on paired donors, with incorporation or reduction of molecular oxygen"/>
    <property type="evidence" value="ECO:0007669"/>
    <property type="project" value="InterPro"/>
</dbReference>
<dbReference type="InterPro" id="IPR002401">
    <property type="entry name" value="Cyt_P450_E_grp-I"/>
</dbReference>
<evidence type="ECO:0000256" key="9">
    <source>
        <dbReference type="ARBA" id="ARBA00023002"/>
    </source>
</evidence>
<comment type="similarity">
    <text evidence="4">Belongs to the cytochrome P450 family.</text>
</comment>
<evidence type="ECO:0000256" key="5">
    <source>
        <dbReference type="ARBA" id="ARBA00022617"/>
    </source>
</evidence>
<keyword evidence="16" id="KW-1185">Reference proteome</keyword>
<keyword evidence="11" id="KW-0503">Monooxygenase</keyword>
<dbReference type="OrthoDB" id="1470350at2759"/>
<comment type="pathway">
    <text evidence="3">Secondary metabolite biosynthesis; terpenoid biosynthesis.</text>
</comment>
<evidence type="ECO:0000256" key="8">
    <source>
        <dbReference type="ARBA" id="ARBA00022989"/>
    </source>
</evidence>
<dbReference type="PRINTS" id="PR00463">
    <property type="entry name" value="EP450I"/>
</dbReference>
<dbReference type="CDD" id="cd11069">
    <property type="entry name" value="CYP_FUM15-like"/>
    <property type="match status" value="1"/>
</dbReference>
<feature type="signal peptide" evidence="14">
    <location>
        <begin position="1"/>
        <end position="20"/>
    </location>
</feature>
<dbReference type="GO" id="GO:0005506">
    <property type="term" value="F:iron ion binding"/>
    <property type="evidence" value="ECO:0007669"/>
    <property type="project" value="InterPro"/>
</dbReference>
<gene>
    <name evidence="15" type="ORF">CPB83DRAFT_757909</name>
</gene>
<dbReference type="GO" id="GO:0016020">
    <property type="term" value="C:membrane"/>
    <property type="evidence" value="ECO:0007669"/>
    <property type="project" value="UniProtKB-SubCell"/>
</dbReference>
<keyword evidence="9" id="KW-0560">Oxidoreductase</keyword>
<protein>
    <submittedName>
        <fullName evidence="15">Cytochrome P450</fullName>
    </submittedName>
</protein>
<keyword evidence="6" id="KW-0812">Transmembrane</keyword>
<keyword evidence="14" id="KW-0732">Signal</keyword>
<dbReference type="PRINTS" id="PR00385">
    <property type="entry name" value="P450"/>
</dbReference>
<dbReference type="AlphaFoldDB" id="A0A9P6JUK1"/>
<sequence length="541" mass="60905">MLSEFILVCVLCLVSWKAFQRFFLLSPIDNIPGPAAKSWLGVLPQLFNYNAWAFHDELILKYGSVVRIKAAFGERQLYVSDPLALHHIVVKDQHIYEETSGFIGLNNLMFGPGLLSTLGDTHRKQRKILNPVFSSARMREMVPIFHQVTKKLHDALALRVGKGPREARIDVLSWMSRTALELLGQSGFGHSFDSLTEDEETHPFATAVKRLEPATGKIHLARTYLLPIVKNIGTPSFRRHLVNLIPYKTLHEIRDVADVMHQTSLEIYHARKAAVTEGNSMLSMQIAQGKDIMSVLLKANMEADDADKLSEAELIGQIATLTFAATDTTSTAMSRILLLLATYPHVQDKLRQELRTALNNKEQLTYDDLNDLVYLDAICRETLRLYPPVSTMSRTTRKDVVLPLNTPIRGLDGEEISQIQIPNNMNVIISILGCNRDPTLWGQDSYEWKPERWMRPLPESVTNAHVPGVYSNLMTFLGGGRACIGFKFSQLEMKVVLSVLVNSFKFSLTNKEVVWQMNTISTPTVRGQTGTRLPLVVELSR</sequence>
<dbReference type="GO" id="GO:0020037">
    <property type="term" value="F:heme binding"/>
    <property type="evidence" value="ECO:0007669"/>
    <property type="project" value="InterPro"/>
</dbReference>
<evidence type="ECO:0000256" key="6">
    <source>
        <dbReference type="ARBA" id="ARBA00022692"/>
    </source>
</evidence>
<dbReference type="InterPro" id="IPR001128">
    <property type="entry name" value="Cyt_P450"/>
</dbReference>
<dbReference type="Gene3D" id="1.10.630.10">
    <property type="entry name" value="Cytochrome P450"/>
    <property type="match status" value="1"/>
</dbReference>
<dbReference type="EMBL" id="MU157828">
    <property type="protein sequence ID" value="KAF9533506.1"/>
    <property type="molecule type" value="Genomic_DNA"/>
</dbReference>
<dbReference type="GO" id="GO:0004497">
    <property type="term" value="F:monooxygenase activity"/>
    <property type="evidence" value="ECO:0007669"/>
    <property type="project" value="UniProtKB-KW"/>
</dbReference>
<evidence type="ECO:0000313" key="15">
    <source>
        <dbReference type="EMBL" id="KAF9533506.1"/>
    </source>
</evidence>
<dbReference type="InterPro" id="IPR050121">
    <property type="entry name" value="Cytochrome_P450_monoxygenase"/>
</dbReference>
<keyword evidence="7 13" id="KW-0479">Metal-binding</keyword>
<keyword evidence="10 13" id="KW-0408">Iron</keyword>
<organism evidence="15 16">
    <name type="scientific">Crepidotus variabilis</name>
    <dbReference type="NCBI Taxonomy" id="179855"/>
    <lineage>
        <taxon>Eukaryota</taxon>
        <taxon>Fungi</taxon>
        <taxon>Dikarya</taxon>
        <taxon>Basidiomycota</taxon>
        <taxon>Agaricomycotina</taxon>
        <taxon>Agaricomycetes</taxon>
        <taxon>Agaricomycetidae</taxon>
        <taxon>Agaricales</taxon>
        <taxon>Agaricineae</taxon>
        <taxon>Crepidotaceae</taxon>
        <taxon>Crepidotus</taxon>
    </lineage>
</organism>
<comment type="caution">
    <text evidence="15">The sequence shown here is derived from an EMBL/GenBank/DDBJ whole genome shotgun (WGS) entry which is preliminary data.</text>
</comment>
<evidence type="ECO:0000256" key="2">
    <source>
        <dbReference type="ARBA" id="ARBA00004370"/>
    </source>
</evidence>
<evidence type="ECO:0000256" key="13">
    <source>
        <dbReference type="PIRSR" id="PIRSR602401-1"/>
    </source>
</evidence>
<dbReference type="InterPro" id="IPR036396">
    <property type="entry name" value="Cyt_P450_sf"/>
</dbReference>
<accession>A0A9P6JUK1</accession>
<feature type="chain" id="PRO_5040364631" evidence="14">
    <location>
        <begin position="21"/>
        <end position="541"/>
    </location>
</feature>
<evidence type="ECO:0000256" key="12">
    <source>
        <dbReference type="ARBA" id="ARBA00023136"/>
    </source>
</evidence>
<dbReference type="PANTHER" id="PTHR24305">
    <property type="entry name" value="CYTOCHROME P450"/>
    <property type="match status" value="1"/>
</dbReference>
<name>A0A9P6JUK1_9AGAR</name>
<comment type="cofactor">
    <cofactor evidence="1 13">
        <name>heme</name>
        <dbReference type="ChEBI" id="CHEBI:30413"/>
    </cofactor>
</comment>
<dbReference type="Pfam" id="PF00067">
    <property type="entry name" value="p450"/>
    <property type="match status" value="1"/>
</dbReference>
<evidence type="ECO:0000256" key="10">
    <source>
        <dbReference type="ARBA" id="ARBA00023004"/>
    </source>
</evidence>
<comment type="subcellular location">
    <subcellularLocation>
        <location evidence="2">Membrane</location>
    </subcellularLocation>
</comment>
<evidence type="ECO:0000256" key="3">
    <source>
        <dbReference type="ARBA" id="ARBA00004721"/>
    </source>
</evidence>